<keyword evidence="8" id="KW-1185">Reference proteome</keyword>
<evidence type="ECO:0000256" key="4">
    <source>
        <dbReference type="ARBA" id="ARBA00023004"/>
    </source>
</evidence>
<evidence type="ECO:0000259" key="6">
    <source>
        <dbReference type="Pfam" id="PF02898"/>
    </source>
</evidence>
<dbReference type="InterPro" id="IPR044940">
    <property type="entry name" value="NOS_dom_2"/>
</dbReference>
<dbReference type="InterPro" id="IPR004030">
    <property type="entry name" value="NOS_N"/>
</dbReference>
<dbReference type="PANTHER" id="PTHR43410">
    <property type="entry name" value="NITRIC OXIDE SYNTHASE OXYGENASE"/>
    <property type="match status" value="1"/>
</dbReference>
<dbReference type="PANTHER" id="PTHR43410:SF1">
    <property type="entry name" value="NITRIC OXIDE SYNTHASE"/>
    <property type="match status" value="1"/>
</dbReference>
<gene>
    <name evidence="7" type="primary">nos</name>
    <name evidence="7" type="ORF">GCM10012275_42290</name>
</gene>
<protein>
    <submittedName>
        <fullName evidence="7">Nitric oxide synthase oxygenase</fullName>
    </submittedName>
</protein>
<comment type="caution">
    <text evidence="7">The sequence shown here is derived from an EMBL/GenBank/DDBJ whole genome shotgun (WGS) entry which is preliminary data.</text>
</comment>
<keyword evidence="2" id="KW-0479">Metal-binding</keyword>
<dbReference type="InterPro" id="IPR044944">
    <property type="entry name" value="NOS_dom_3"/>
</dbReference>
<organism evidence="7 8">
    <name type="scientific">Longimycelium tulufanense</name>
    <dbReference type="NCBI Taxonomy" id="907463"/>
    <lineage>
        <taxon>Bacteria</taxon>
        <taxon>Bacillati</taxon>
        <taxon>Actinomycetota</taxon>
        <taxon>Actinomycetes</taxon>
        <taxon>Pseudonocardiales</taxon>
        <taxon>Pseudonocardiaceae</taxon>
        <taxon>Longimycelium</taxon>
    </lineage>
</organism>
<dbReference type="GO" id="GO:0006809">
    <property type="term" value="P:nitric oxide biosynthetic process"/>
    <property type="evidence" value="ECO:0007669"/>
    <property type="project" value="InterPro"/>
</dbReference>
<evidence type="ECO:0000256" key="3">
    <source>
        <dbReference type="ARBA" id="ARBA00023002"/>
    </source>
</evidence>
<evidence type="ECO:0000313" key="7">
    <source>
        <dbReference type="EMBL" id="GGM67283.1"/>
    </source>
</evidence>
<dbReference type="Gene3D" id="3.90.340.10">
    <property type="entry name" value="Nitric Oxide Synthase, Chain A, domain 1"/>
    <property type="match status" value="1"/>
</dbReference>
<reference evidence="7" key="2">
    <citation type="submission" date="2020-09" db="EMBL/GenBank/DDBJ databases">
        <authorList>
            <person name="Sun Q."/>
            <person name="Zhou Y."/>
        </authorList>
    </citation>
    <scope>NUCLEOTIDE SEQUENCE</scope>
    <source>
        <strain evidence="7">CGMCC 4.5737</strain>
    </source>
</reference>
<evidence type="ECO:0000256" key="2">
    <source>
        <dbReference type="ARBA" id="ARBA00022723"/>
    </source>
</evidence>
<evidence type="ECO:0000256" key="5">
    <source>
        <dbReference type="SAM" id="MobiDB-lite"/>
    </source>
</evidence>
<name>A0A8J3FVD4_9PSEU</name>
<evidence type="ECO:0000313" key="8">
    <source>
        <dbReference type="Proteomes" id="UP000637578"/>
    </source>
</evidence>
<dbReference type="InterPro" id="IPR050607">
    <property type="entry name" value="NOS"/>
</dbReference>
<dbReference type="EMBL" id="BMMK01000021">
    <property type="protein sequence ID" value="GGM67283.1"/>
    <property type="molecule type" value="Genomic_DNA"/>
</dbReference>
<dbReference type="AlphaFoldDB" id="A0A8J3FVD4"/>
<keyword evidence="1" id="KW-0349">Heme</keyword>
<keyword evidence="4" id="KW-0408">Iron</keyword>
<dbReference type="GO" id="GO:0046872">
    <property type="term" value="F:metal ion binding"/>
    <property type="evidence" value="ECO:0007669"/>
    <property type="project" value="UniProtKB-KW"/>
</dbReference>
<dbReference type="Gene3D" id="3.90.440.10">
    <property type="entry name" value="Nitric Oxide Synthase,Heme Domain,Chain A domain 2"/>
    <property type="match status" value="1"/>
</dbReference>
<feature type="domain" description="Nitric oxide synthase (NOS)" evidence="6">
    <location>
        <begin position="4"/>
        <end position="307"/>
    </location>
</feature>
<feature type="region of interest" description="Disordered" evidence="5">
    <location>
        <begin position="345"/>
        <end position="365"/>
    </location>
</feature>
<sequence length="383" mass="42075">MDLAAAEEFLRLFHAEHPEAGSMSARLGEVRAEIGETGSYRHTGPELTFGARMALREISPCTTRLPWRALRVRDLRRVRNAAAVADACFEHLRVASTGRRVLPVVTVFAPDTPRRPGPCLWNEQLVRYAGYRQADGSVVGDARYAGFTEAVRRLGWRPPSRRGRFDLLPLVVETVEEGPRCFPVPRDVVVEVRLTHPELPWFAKLGLRWHAVPAVANMRLVVGGVSYPAAPFNGWFVDSEISAGCLAADDRYRAAREVAARLRLDTSTERTLWRDRALLEINSAVLHSFDAAGVTVSDHHTEAQRLLTQLRGRPPWGRQPLEPPGGRPAYVLDLHAAARGLRGGPTRFGEPAARPEGGAEAAASTGTAAHGWLIGAVRRRLGA</sequence>
<dbReference type="GO" id="GO:0004517">
    <property type="term" value="F:nitric-oxide synthase activity"/>
    <property type="evidence" value="ECO:0007669"/>
    <property type="project" value="InterPro"/>
</dbReference>
<reference evidence="7" key="1">
    <citation type="journal article" date="2014" name="Int. J. Syst. Evol. Microbiol.">
        <title>Complete genome sequence of Corynebacterium casei LMG S-19264T (=DSM 44701T), isolated from a smear-ripened cheese.</title>
        <authorList>
            <consortium name="US DOE Joint Genome Institute (JGI-PGF)"/>
            <person name="Walter F."/>
            <person name="Albersmeier A."/>
            <person name="Kalinowski J."/>
            <person name="Ruckert C."/>
        </authorList>
    </citation>
    <scope>NUCLEOTIDE SEQUENCE</scope>
    <source>
        <strain evidence="7">CGMCC 4.5737</strain>
    </source>
</reference>
<keyword evidence="3" id="KW-0560">Oxidoreductase</keyword>
<evidence type="ECO:0000256" key="1">
    <source>
        <dbReference type="ARBA" id="ARBA00022617"/>
    </source>
</evidence>
<dbReference type="Pfam" id="PF02898">
    <property type="entry name" value="NO_synthase"/>
    <property type="match status" value="1"/>
</dbReference>
<feature type="compositionally biased region" description="Low complexity" evidence="5">
    <location>
        <begin position="349"/>
        <end position="365"/>
    </location>
</feature>
<accession>A0A8J3FVD4</accession>
<dbReference type="InterPro" id="IPR036119">
    <property type="entry name" value="NOS_N_sf"/>
</dbReference>
<dbReference type="Gene3D" id="3.90.1230.10">
    <property type="entry name" value="Nitric Oxide Synthase, Chain A, domain 3"/>
    <property type="match status" value="1"/>
</dbReference>
<dbReference type="InterPro" id="IPR044943">
    <property type="entry name" value="NOS_dom_1"/>
</dbReference>
<dbReference type="Proteomes" id="UP000637578">
    <property type="component" value="Unassembled WGS sequence"/>
</dbReference>
<dbReference type="SUPFAM" id="SSF56512">
    <property type="entry name" value="Nitric oxide (NO) synthase oxygenase domain"/>
    <property type="match status" value="1"/>
</dbReference>
<proteinExistence type="predicted"/>